<dbReference type="Proteomes" id="UP000176603">
    <property type="component" value="Unassembled WGS sequence"/>
</dbReference>
<dbReference type="AlphaFoldDB" id="A0A1F7UMN3"/>
<gene>
    <name evidence="3" type="ORF">A3E39_03650</name>
</gene>
<evidence type="ECO:0000259" key="2">
    <source>
        <dbReference type="Pfam" id="PF04773"/>
    </source>
</evidence>
<feature type="region of interest" description="Disordered" evidence="1">
    <location>
        <begin position="464"/>
        <end position="523"/>
    </location>
</feature>
<feature type="compositionally biased region" description="Pro residues" evidence="1">
    <location>
        <begin position="490"/>
        <end position="521"/>
    </location>
</feature>
<proteinExistence type="predicted"/>
<dbReference type="PANTHER" id="PTHR38731:SF1">
    <property type="entry name" value="FECR PROTEIN DOMAIN-CONTAINING PROTEIN"/>
    <property type="match status" value="1"/>
</dbReference>
<dbReference type="InterPro" id="IPR006860">
    <property type="entry name" value="FecR"/>
</dbReference>
<feature type="domain" description="FecR protein" evidence="2">
    <location>
        <begin position="69"/>
        <end position="171"/>
    </location>
</feature>
<evidence type="ECO:0000256" key="1">
    <source>
        <dbReference type="SAM" id="MobiDB-lite"/>
    </source>
</evidence>
<dbReference type="Gene3D" id="2.60.120.1440">
    <property type="match status" value="1"/>
</dbReference>
<name>A0A1F7UMN3_9BACT</name>
<dbReference type="PANTHER" id="PTHR38731">
    <property type="entry name" value="LIPL45-RELATED LIPOPROTEIN-RELATED"/>
    <property type="match status" value="1"/>
</dbReference>
<sequence length="710" mass="75491">MKRWAVVVGVLAVLLGLGGWWFWSLAAVPDEAASQVSLKIDRQPVSVRLPNTTLFVDATNGMALTAGATVKTGEGGQATLTFFRQAETRLDQNSEVTIGDATQDANDPTKTTVRLDLEIGRLWSRVLRLFDLDSSYSVKTSSVVATVRGTAFDIRANADKTAEVWVSESAVTVTPVAAGSDVIENASKASREGSLTVGTSTPAVAEGESAVYGSDGAPRGRSTISKDTRAGRWFMTNTLSDMAFVRAERDARRDELKKLGGTRPDSPLDGLSQLSERLHLSFADDAGRDELAERYIARRLARLIELAETGKAGLASQEFARLENQVKTKLRGSEHERERKRIKVALARVSLLVEDASPSSALYPLKQRIEDLASSLVEEDRAALLFARLLAIDSRINEASKLLDDNMLEEARTALDAAKTGVENVDRDAATVLPDLNEERRASLTGKIFALKVREEAVRTRFRASLQGPAPEPVATSTEPVVATSTEPATTPPPPTTVPPPTTEPPPTTVPPPTTEPPPTTGTPVYSSIGVFIQPNPINVGQTASLTVLATRTGGGQDNVTARSTFSVVNGQGGLNGPTFTGTVAGTVTIQAAYFDNGTTHTAKTTVSVSGVATLQSLVLQSTNGTLLDRYENPSTQIQAYAKYSDGYQKLVTNLSTFTNSNPAAGTLSGSSFTASFSQTQGGTVTTDIEGTFTEDGKTVVGSIVLTVQQ</sequence>
<organism evidence="3 4">
    <name type="scientific">Candidatus Uhrbacteria bacterium RIFCSPHIGHO2_12_FULL_60_25</name>
    <dbReference type="NCBI Taxonomy" id="1802399"/>
    <lineage>
        <taxon>Bacteria</taxon>
        <taxon>Candidatus Uhriibacteriota</taxon>
    </lineage>
</organism>
<dbReference type="Pfam" id="PF04773">
    <property type="entry name" value="FecR"/>
    <property type="match status" value="1"/>
</dbReference>
<dbReference type="STRING" id="1802399.A3E39_03650"/>
<accession>A0A1F7UMN3</accession>
<dbReference type="EMBL" id="MGEH01000019">
    <property type="protein sequence ID" value="OGL79014.1"/>
    <property type="molecule type" value="Genomic_DNA"/>
</dbReference>
<protein>
    <recommendedName>
        <fullName evidence="2">FecR protein domain-containing protein</fullName>
    </recommendedName>
</protein>
<reference evidence="3 4" key="1">
    <citation type="journal article" date="2016" name="Nat. Commun.">
        <title>Thousands of microbial genomes shed light on interconnected biogeochemical processes in an aquifer system.</title>
        <authorList>
            <person name="Anantharaman K."/>
            <person name="Brown C.T."/>
            <person name="Hug L.A."/>
            <person name="Sharon I."/>
            <person name="Castelle C.J."/>
            <person name="Probst A.J."/>
            <person name="Thomas B.C."/>
            <person name="Singh A."/>
            <person name="Wilkins M.J."/>
            <person name="Karaoz U."/>
            <person name="Brodie E.L."/>
            <person name="Williams K.H."/>
            <person name="Hubbard S.S."/>
            <person name="Banfield J.F."/>
        </authorList>
    </citation>
    <scope>NUCLEOTIDE SEQUENCE [LARGE SCALE GENOMIC DNA]</scope>
</reference>
<comment type="caution">
    <text evidence="3">The sequence shown here is derived from an EMBL/GenBank/DDBJ whole genome shotgun (WGS) entry which is preliminary data.</text>
</comment>
<evidence type="ECO:0000313" key="4">
    <source>
        <dbReference type="Proteomes" id="UP000176603"/>
    </source>
</evidence>
<evidence type="ECO:0000313" key="3">
    <source>
        <dbReference type="EMBL" id="OGL79014.1"/>
    </source>
</evidence>
<feature type="compositionally biased region" description="Low complexity" evidence="1">
    <location>
        <begin position="480"/>
        <end position="489"/>
    </location>
</feature>